<dbReference type="EMBL" id="JAFIRN010000001">
    <property type="protein sequence ID" value="KAG5856330.1"/>
    <property type="molecule type" value="Genomic_DNA"/>
</dbReference>
<comment type="caution">
    <text evidence="2">The sequence shown here is derived from an EMBL/GenBank/DDBJ whole genome shotgun (WGS) entry which is preliminary data.</text>
</comment>
<feature type="signal peptide" evidence="1">
    <location>
        <begin position="1"/>
        <end position="24"/>
    </location>
</feature>
<proteinExistence type="predicted"/>
<evidence type="ECO:0000256" key="1">
    <source>
        <dbReference type="SAM" id="SignalP"/>
    </source>
</evidence>
<dbReference type="AlphaFoldDB" id="A0A9D3MZU2"/>
<dbReference type="Proteomes" id="UP001044222">
    <property type="component" value="Unassembled WGS sequence"/>
</dbReference>
<evidence type="ECO:0000313" key="2">
    <source>
        <dbReference type="EMBL" id="KAG5856330.1"/>
    </source>
</evidence>
<keyword evidence="1" id="KW-0732">Signal</keyword>
<name>A0A9D3MZU2_ANGAN</name>
<gene>
    <name evidence="2" type="ORF">ANANG_G00006860</name>
</gene>
<organism evidence="2 3">
    <name type="scientific">Anguilla anguilla</name>
    <name type="common">European freshwater eel</name>
    <name type="synonym">Muraena anguilla</name>
    <dbReference type="NCBI Taxonomy" id="7936"/>
    <lineage>
        <taxon>Eukaryota</taxon>
        <taxon>Metazoa</taxon>
        <taxon>Chordata</taxon>
        <taxon>Craniata</taxon>
        <taxon>Vertebrata</taxon>
        <taxon>Euteleostomi</taxon>
        <taxon>Actinopterygii</taxon>
        <taxon>Neopterygii</taxon>
        <taxon>Teleostei</taxon>
        <taxon>Anguilliformes</taxon>
        <taxon>Anguillidae</taxon>
        <taxon>Anguilla</taxon>
    </lineage>
</organism>
<sequence length="88" mass="9472">MPSRLPFLLLLVILLESRCGHAEAQGKPPKAELQLSPAVISLEKSVKLQCSRPDSAPASHCTFTINQRREISGSDCERSVTGAELLSG</sequence>
<keyword evidence="3" id="KW-1185">Reference proteome</keyword>
<reference evidence="2" key="1">
    <citation type="submission" date="2021-01" db="EMBL/GenBank/DDBJ databases">
        <title>A chromosome-scale assembly of European eel, Anguilla anguilla.</title>
        <authorList>
            <person name="Henkel C."/>
            <person name="Jong-Raadsen S.A."/>
            <person name="Dufour S."/>
            <person name="Weltzien F.-A."/>
            <person name="Palstra A.P."/>
            <person name="Pelster B."/>
            <person name="Spaink H.P."/>
            <person name="Van Den Thillart G.E."/>
            <person name="Jansen H."/>
            <person name="Zahm M."/>
            <person name="Klopp C."/>
            <person name="Cedric C."/>
            <person name="Louis A."/>
            <person name="Berthelot C."/>
            <person name="Parey E."/>
            <person name="Roest Crollius H."/>
            <person name="Montfort J."/>
            <person name="Robinson-Rechavi M."/>
            <person name="Bucao C."/>
            <person name="Bouchez O."/>
            <person name="Gislard M."/>
            <person name="Lluch J."/>
            <person name="Milhes M."/>
            <person name="Lampietro C."/>
            <person name="Lopez Roques C."/>
            <person name="Donnadieu C."/>
            <person name="Braasch I."/>
            <person name="Desvignes T."/>
            <person name="Postlethwait J."/>
            <person name="Bobe J."/>
            <person name="Guiguen Y."/>
            <person name="Dirks R."/>
        </authorList>
    </citation>
    <scope>NUCLEOTIDE SEQUENCE</scope>
    <source>
        <strain evidence="2">Tag_6206</strain>
        <tissue evidence="2">Liver</tissue>
    </source>
</reference>
<feature type="chain" id="PRO_5038360361" evidence="1">
    <location>
        <begin position="25"/>
        <end position="88"/>
    </location>
</feature>
<protein>
    <submittedName>
        <fullName evidence="2">Uncharacterized protein</fullName>
    </submittedName>
</protein>
<evidence type="ECO:0000313" key="3">
    <source>
        <dbReference type="Proteomes" id="UP001044222"/>
    </source>
</evidence>
<feature type="non-terminal residue" evidence="2">
    <location>
        <position position="1"/>
    </location>
</feature>
<accession>A0A9D3MZU2</accession>